<proteinExistence type="predicted"/>
<name>A3U615_CROAH</name>
<dbReference type="RefSeq" id="WP_013186359.1">
    <property type="nucleotide sequence ID" value="NC_014230.1"/>
</dbReference>
<keyword evidence="4" id="KW-1185">Reference proteome</keyword>
<dbReference type="EMBL" id="CP002046">
    <property type="protein sequence ID" value="EAP87682.1"/>
    <property type="molecule type" value="Genomic_DNA"/>
</dbReference>
<dbReference type="PANTHER" id="PTHR45947">
    <property type="entry name" value="SULFOQUINOVOSYL TRANSFERASE SQD2"/>
    <property type="match status" value="1"/>
</dbReference>
<evidence type="ECO:0000313" key="4">
    <source>
        <dbReference type="Proteomes" id="UP000002297"/>
    </source>
</evidence>
<organism evidence="3 4">
    <name type="scientific">Croceibacter atlanticus (strain ATCC BAA-628 / JCM 21780 / CIP 108009 / IAM 15332 / KCTC 12090 / HTCC2559)</name>
    <dbReference type="NCBI Taxonomy" id="216432"/>
    <lineage>
        <taxon>Bacteria</taxon>
        <taxon>Pseudomonadati</taxon>
        <taxon>Bacteroidota</taxon>
        <taxon>Flavobacteriia</taxon>
        <taxon>Flavobacteriales</taxon>
        <taxon>Flavobacteriaceae</taxon>
        <taxon>Croceibacter</taxon>
    </lineage>
</organism>
<feature type="domain" description="Glycosyl transferase family 1" evidence="1">
    <location>
        <begin position="228"/>
        <end position="354"/>
    </location>
</feature>
<dbReference type="AlphaFoldDB" id="A3U615"/>
<evidence type="ECO:0000313" key="3">
    <source>
        <dbReference type="EMBL" id="EAP87682.1"/>
    </source>
</evidence>
<reference evidence="3 4" key="1">
    <citation type="journal article" date="2010" name="J. Bacteriol.">
        <title>The complete genome sequence of Croceibacter atlanticus HTCC2559T.</title>
        <authorList>
            <person name="Oh H.M."/>
            <person name="Kang I."/>
            <person name="Ferriera S."/>
            <person name="Giovannoni S.J."/>
            <person name="Cho J.C."/>
        </authorList>
    </citation>
    <scope>NUCLEOTIDE SEQUENCE [LARGE SCALE GENOMIC DNA]</scope>
    <source>
        <strain evidence="4">ATCC BAA-628 / HTCC2559 / KCTC 12090</strain>
    </source>
</reference>
<dbReference type="KEGG" id="cat:CA2559_02965"/>
<dbReference type="Proteomes" id="UP000002297">
    <property type="component" value="Chromosome"/>
</dbReference>
<dbReference type="eggNOG" id="COG0438">
    <property type="taxonomic scope" value="Bacteria"/>
</dbReference>
<dbReference type="STRING" id="216432.CA2559_02965"/>
<dbReference type="Pfam" id="PF00534">
    <property type="entry name" value="Glycos_transf_1"/>
    <property type="match status" value="1"/>
</dbReference>
<protein>
    <submittedName>
        <fullName evidence="3">Lipopolysaccharide biosynthesis protein, putative glycosyltransferase</fullName>
    </submittedName>
</protein>
<accession>A3U615</accession>
<dbReference type="HOGENOM" id="CLU_009583_11_2_10"/>
<evidence type="ECO:0000259" key="1">
    <source>
        <dbReference type="Pfam" id="PF00534"/>
    </source>
</evidence>
<dbReference type="SUPFAM" id="SSF53756">
    <property type="entry name" value="UDP-Glycosyltransferase/glycogen phosphorylase"/>
    <property type="match status" value="1"/>
</dbReference>
<dbReference type="CAZy" id="GT4">
    <property type="family name" value="Glycosyltransferase Family 4"/>
</dbReference>
<dbReference type="InterPro" id="IPR028098">
    <property type="entry name" value="Glyco_trans_4-like_N"/>
</dbReference>
<keyword evidence="3" id="KW-0808">Transferase</keyword>
<dbReference type="GeneID" id="89452387"/>
<evidence type="ECO:0000259" key="2">
    <source>
        <dbReference type="Pfam" id="PF13579"/>
    </source>
</evidence>
<dbReference type="Gene3D" id="3.40.50.2000">
    <property type="entry name" value="Glycogen Phosphorylase B"/>
    <property type="match status" value="2"/>
</dbReference>
<dbReference type="InterPro" id="IPR001296">
    <property type="entry name" value="Glyco_trans_1"/>
</dbReference>
<dbReference type="GO" id="GO:0016758">
    <property type="term" value="F:hexosyltransferase activity"/>
    <property type="evidence" value="ECO:0007669"/>
    <property type="project" value="TreeGrafter"/>
</dbReference>
<gene>
    <name evidence="3" type="ordered locus">CA2559_02965</name>
</gene>
<dbReference type="Pfam" id="PF13579">
    <property type="entry name" value="Glyco_trans_4_4"/>
    <property type="match status" value="1"/>
</dbReference>
<sequence length="388" mass="44104">MKEICIVTNYFPPETGAASNRISFLATLLAKKGYKVTVLCPLPNYPKGQIFKGYRRSFFRKEAQANISVHRLWLYATNSKNKWKRLFSMLSFSVSLLFYRCFKKPAEVVIIQSPPLLIAYSAIRLYASKKRKVILNVSDLWPQAGLDLGALKKGKFYNYLKTIEAYNYTKADMVMGQSQEILDHVRSIHPQKEMVLYRNFPDIKFNTDSTISINAPVKIIYAGLLGVAQGILELCKHIKLPENVELHIYGDGPEKQALLQYLDSANKNNIICHGEVSKSELHTLYENHHIALVPLVRPILGSVPSKIFEIAHFGLPILYMAGGEGEHIVKEHALGYVINTQDYKELNETLCTLKVKDLLDNRIEIKAIAKKHFVIEKQLQQLLNAIEA</sequence>
<dbReference type="PANTHER" id="PTHR45947:SF3">
    <property type="entry name" value="SULFOQUINOVOSYL TRANSFERASE SQD2"/>
    <property type="match status" value="1"/>
</dbReference>
<feature type="domain" description="Glycosyltransferase subfamily 4-like N-terminal" evidence="2">
    <location>
        <begin position="19"/>
        <end position="190"/>
    </location>
</feature>
<dbReference type="CDD" id="cd03794">
    <property type="entry name" value="GT4_WbuB-like"/>
    <property type="match status" value="1"/>
</dbReference>
<dbReference type="InterPro" id="IPR050194">
    <property type="entry name" value="Glycosyltransferase_grp1"/>
</dbReference>
<dbReference type="OrthoDB" id="9811902at2"/>